<dbReference type="AlphaFoldDB" id="A0A644WY01"/>
<accession>A0A644WY01</accession>
<evidence type="ECO:0000259" key="1">
    <source>
        <dbReference type="Pfam" id="PF18962"/>
    </source>
</evidence>
<dbReference type="EMBL" id="VSSQ01001441">
    <property type="protein sequence ID" value="MPM08358.1"/>
    <property type="molecule type" value="Genomic_DNA"/>
</dbReference>
<feature type="domain" description="Secretion system C-terminal sorting" evidence="1">
    <location>
        <begin position="61"/>
        <end position="131"/>
    </location>
</feature>
<organism evidence="2">
    <name type="scientific">bioreactor metagenome</name>
    <dbReference type="NCBI Taxonomy" id="1076179"/>
    <lineage>
        <taxon>unclassified sequences</taxon>
        <taxon>metagenomes</taxon>
        <taxon>ecological metagenomes</taxon>
    </lineage>
</organism>
<comment type="caution">
    <text evidence="2">The sequence shown here is derived from an EMBL/GenBank/DDBJ whole genome shotgun (WGS) entry which is preliminary data.</text>
</comment>
<dbReference type="NCBIfam" id="TIGR04183">
    <property type="entry name" value="Por_Secre_tail"/>
    <property type="match status" value="1"/>
</dbReference>
<name>A0A644WY01_9ZZZZ</name>
<reference evidence="2" key="1">
    <citation type="submission" date="2019-08" db="EMBL/GenBank/DDBJ databases">
        <authorList>
            <person name="Kucharzyk K."/>
            <person name="Murdoch R.W."/>
            <person name="Higgins S."/>
            <person name="Loffler F."/>
        </authorList>
    </citation>
    <scope>NUCLEOTIDE SEQUENCE</scope>
</reference>
<dbReference type="InterPro" id="IPR026444">
    <property type="entry name" value="Secre_tail"/>
</dbReference>
<protein>
    <recommendedName>
        <fullName evidence="1">Secretion system C-terminal sorting domain-containing protein</fullName>
    </recommendedName>
</protein>
<gene>
    <name evidence="2" type="ORF">SDC9_54670</name>
</gene>
<sequence>MKYLYSLFFLFLFLIPVKSQTVTYLYDESGNRKTRNENTLKNQLTNMDVNALTFGLEVQAYPNPTDSYLTVVVSDADKYQANVQLFSLIGELVYEIKAISEELKINMISYPSGIYFLQVTSNGKTYLRKIIKK</sequence>
<evidence type="ECO:0000313" key="2">
    <source>
        <dbReference type="EMBL" id="MPM08358.1"/>
    </source>
</evidence>
<dbReference type="Pfam" id="PF18962">
    <property type="entry name" value="Por_Secre_tail"/>
    <property type="match status" value="1"/>
</dbReference>
<proteinExistence type="predicted"/>